<gene>
    <name evidence="10" type="ORF">FPL11_03000</name>
</gene>
<dbReference type="Pfam" id="PF07690">
    <property type="entry name" value="MFS_1"/>
    <property type="match status" value="1"/>
</dbReference>
<dbReference type="InterPro" id="IPR020846">
    <property type="entry name" value="MFS_dom"/>
</dbReference>
<name>A0A557RNG9_9GAMM</name>
<evidence type="ECO:0000256" key="6">
    <source>
        <dbReference type="ARBA" id="ARBA00022989"/>
    </source>
</evidence>
<keyword evidence="11" id="KW-1185">Reference proteome</keyword>
<comment type="caution">
    <text evidence="10">The sequence shown here is derived from an EMBL/GenBank/DDBJ whole genome shotgun (WGS) entry which is preliminary data.</text>
</comment>
<feature type="transmembrane region" description="Helical" evidence="8">
    <location>
        <begin position="184"/>
        <end position="207"/>
    </location>
</feature>
<feature type="transmembrane region" description="Helical" evidence="8">
    <location>
        <begin position="335"/>
        <end position="354"/>
    </location>
</feature>
<evidence type="ECO:0000259" key="9">
    <source>
        <dbReference type="PROSITE" id="PS50850"/>
    </source>
</evidence>
<evidence type="ECO:0000256" key="4">
    <source>
        <dbReference type="ARBA" id="ARBA00022475"/>
    </source>
</evidence>
<reference evidence="10 11" key="1">
    <citation type="submission" date="2019-07" db="EMBL/GenBank/DDBJ databases">
        <title>Reclasification of Spiribacter aquaticus.</title>
        <authorList>
            <person name="Leon M.J."/>
            <person name="Sanchez-Porro C."/>
            <person name="Ventosa A."/>
        </authorList>
    </citation>
    <scope>NUCLEOTIDE SEQUENCE [LARGE SCALE GENOMIC DNA]</scope>
    <source>
        <strain evidence="10 11">SP30</strain>
    </source>
</reference>
<dbReference type="InterPro" id="IPR011701">
    <property type="entry name" value="MFS"/>
</dbReference>
<dbReference type="CDD" id="cd17320">
    <property type="entry name" value="MFS_MdfA_MDR_like"/>
    <property type="match status" value="1"/>
</dbReference>
<evidence type="ECO:0000313" key="10">
    <source>
        <dbReference type="EMBL" id="TVO66668.1"/>
    </source>
</evidence>
<dbReference type="GO" id="GO:1990961">
    <property type="term" value="P:xenobiotic detoxification by transmembrane export across the plasma membrane"/>
    <property type="evidence" value="ECO:0007669"/>
    <property type="project" value="InterPro"/>
</dbReference>
<feature type="transmembrane region" description="Helical" evidence="8">
    <location>
        <begin position="392"/>
        <end position="413"/>
    </location>
</feature>
<dbReference type="GO" id="GO:0005886">
    <property type="term" value="C:plasma membrane"/>
    <property type="evidence" value="ECO:0007669"/>
    <property type="project" value="UniProtKB-SubCell"/>
</dbReference>
<dbReference type="AlphaFoldDB" id="A0A557RNG9"/>
<sequence length="423" mass="43923">MQAAGIRLLFGARRPSPLFGPIKPARPDGVAMIIILGVITAFAPLSIDLYLPSLPLIEADLGVSAGQTQLSLALFFVGLALGQFFYGPLADRYGRRRPLLAGILLYGAATLICGLATGIEALLVGRLIQGFGAAAGPVIARAVVRDLYSGRRAARMMSFVILVMTMAPLIAPVLGGWISSQLGWRAVFAVLALFAVICTAMLLIALYETHPAERRPDARLGQLFMAYGPILRDPVSLAYLGAGGMAFAALFAYVAGSPFVYTEVFGVSQAQFGYYFALNVVGLLIGNLTNGQLVMRYGHRRMLSAGVLIMASATAALVALVAGGVTAQWLITPPLFVALGTVGIIAANTVAGLLDRYPAHAGAASALFGVAQFSLGAVSAALVGLITAGPLVTMVGVMAVTAALALAAVSALWHQQRRPASVA</sequence>
<dbReference type="FunFam" id="1.20.1720.10:FF:000005">
    <property type="entry name" value="Bcr/CflA family efflux transporter"/>
    <property type="match status" value="1"/>
</dbReference>
<dbReference type="GO" id="GO:0015385">
    <property type="term" value="F:sodium:proton antiporter activity"/>
    <property type="evidence" value="ECO:0007669"/>
    <property type="project" value="TreeGrafter"/>
</dbReference>
<dbReference type="NCBIfam" id="TIGR00710">
    <property type="entry name" value="efflux_Bcr_CflA"/>
    <property type="match status" value="1"/>
</dbReference>
<evidence type="ECO:0000313" key="11">
    <source>
        <dbReference type="Proteomes" id="UP000316688"/>
    </source>
</evidence>
<feature type="transmembrane region" description="Helical" evidence="8">
    <location>
        <begin position="156"/>
        <end position="178"/>
    </location>
</feature>
<feature type="transmembrane region" description="Helical" evidence="8">
    <location>
        <begin position="99"/>
        <end position="117"/>
    </location>
</feature>
<dbReference type="InterPro" id="IPR004812">
    <property type="entry name" value="Efflux_drug-R_Bcr/CmlA"/>
</dbReference>
<dbReference type="InterPro" id="IPR036259">
    <property type="entry name" value="MFS_trans_sf"/>
</dbReference>
<comment type="subcellular location">
    <subcellularLocation>
        <location evidence="8">Cell inner membrane</location>
        <topology evidence="8">Multi-pass membrane protein</topology>
    </subcellularLocation>
    <subcellularLocation>
        <location evidence="1">Cell membrane</location>
        <topology evidence="1">Multi-pass membrane protein</topology>
    </subcellularLocation>
</comment>
<feature type="transmembrane region" description="Helical" evidence="8">
    <location>
        <begin position="302"/>
        <end position="323"/>
    </location>
</feature>
<dbReference type="EMBL" id="VMKP01000001">
    <property type="protein sequence ID" value="TVO66668.1"/>
    <property type="molecule type" value="Genomic_DNA"/>
</dbReference>
<dbReference type="PANTHER" id="PTHR23502">
    <property type="entry name" value="MAJOR FACILITATOR SUPERFAMILY"/>
    <property type="match status" value="1"/>
</dbReference>
<keyword evidence="6 8" id="KW-1133">Transmembrane helix</keyword>
<proteinExistence type="inferred from homology"/>
<feature type="transmembrane region" description="Helical" evidence="8">
    <location>
        <begin position="237"/>
        <end position="260"/>
    </location>
</feature>
<evidence type="ECO:0000256" key="8">
    <source>
        <dbReference type="RuleBase" id="RU365088"/>
    </source>
</evidence>
<evidence type="ECO:0000256" key="1">
    <source>
        <dbReference type="ARBA" id="ARBA00004651"/>
    </source>
</evidence>
<dbReference type="Gene3D" id="1.20.1720.10">
    <property type="entry name" value="Multidrug resistance protein D"/>
    <property type="match status" value="1"/>
</dbReference>
<evidence type="ECO:0000256" key="7">
    <source>
        <dbReference type="ARBA" id="ARBA00023136"/>
    </source>
</evidence>
<dbReference type="NCBIfam" id="NF008314">
    <property type="entry name" value="PRK11102.1"/>
    <property type="match status" value="1"/>
</dbReference>
<comment type="similarity">
    <text evidence="2 8">Belongs to the major facilitator superfamily. Bcr/CmlA family.</text>
</comment>
<keyword evidence="3 8" id="KW-0813">Transport</keyword>
<evidence type="ECO:0000256" key="2">
    <source>
        <dbReference type="ARBA" id="ARBA00006236"/>
    </source>
</evidence>
<dbReference type="SUPFAM" id="SSF103473">
    <property type="entry name" value="MFS general substrate transporter"/>
    <property type="match status" value="1"/>
</dbReference>
<organism evidence="10 11">
    <name type="scientific">Spiribacter aquaticus</name>
    <dbReference type="NCBI Taxonomy" id="1935996"/>
    <lineage>
        <taxon>Bacteria</taxon>
        <taxon>Pseudomonadati</taxon>
        <taxon>Pseudomonadota</taxon>
        <taxon>Gammaproteobacteria</taxon>
        <taxon>Chromatiales</taxon>
        <taxon>Ectothiorhodospiraceae</taxon>
        <taxon>Spiribacter</taxon>
    </lineage>
</organism>
<dbReference type="PROSITE" id="PS50850">
    <property type="entry name" value="MFS"/>
    <property type="match status" value="1"/>
</dbReference>
<feature type="transmembrane region" description="Helical" evidence="8">
    <location>
        <begin position="366"/>
        <end position="386"/>
    </location>
</feature>
<feature type="transmembrane region" description="Helical" evidence="8">
    <location>
        <begin position="123"/>
        <end position="144"/>
    </location>
</feature>
<feature type="domain" description="Major facilitator superfamily (MFS) profile" evidence="9">
    <location>
        <begin position="32"/>
        <end position="417"/>
    </location>
</feature>
<keyword evidence="5 8" id="KW-0812">Transmembrane</keyword>
<keyword evidence="8" id="KW-0997">Cell inner membrane</keyword>
<feature type="transmembrane region" description="Helical" evidence="8">
    <location>
        <begin position="272"/>
        <end position="290"/>
    </location>
</feature>
<feature type="transmembrane region" description="Helical" evidence="8">
    <location>
        <begin position="30"/>
        <end position="50"/>
    </location>
</feature>
<evidence type="ECO:0000256" key="3">
    <source>
        <dbReference type="ARBA" id="ARBA00022448"/>
    </source>
</evidence>
<evidence type="ECO:0000256" key="5">
    <source>
        <dbReference type="ARBA" id="ARBA00022692"/>
    </source>
</evidence>
<keyword evidence="4" id="KW-1003">Cell membrane</keyword>
<dbReference type="PANTHER" id="PTHR23502:SF132">
    <property type="entry name" value="POLYAMINE TRANSPORTER 2-RELATED"/>
    <property type="match status" value="1"/>
</dbReference>
<accession>A0A557RNG9</accession>
<keyword evidence="7 8" id="KW-0472">Membrane</keyword>
<dbReference type="Proteomes" id="UP000316688">
    <property type="component" value="Unassembled WGS sequence"/>
</dbReference>
<protein>
    <recommendedName>
        <fullName evidence="8">Bcr/CflA family efflux transporter</fullName>
    </recommendedName>
</protein>
<feature type="transmembrane region" description="Helical" evidence="8">
    <location>
        <begin position="70"/>
        <end position="87"/>
    </location>
</feature>
<dbReference type="GO" id="GO:0042910">
    <property type="term" value="F:xenobiotic transmembrane transporter activity"/>
    <property type="evidence" value="ECO:0007669"/>
    <property type="project" value="InterPro"/>
</dbReference>